<organism evidence="7 8">
    <name type="scientific">Aromia moschata</name>
    <dbReference type="NCBI Taxonomy" id="1265417"/>
    <lineage>
        <taxon>Eukaryota</taxon>
        <taxon>Metazoa</taxon>
        <taxon>Ecdysozoa</taxon>
        <taxon>Arthropoda</taxon>
        <taxon>Hexapoda</taxon>
        <taxon>Insecta</taxon>
        <taxon>Pterygota</taxon>
        <taxon>Neoptera</taxon>
        <taxon>Endopterygota</taxon>
        <taxon>Coleoptera</taxon>
        <taxon>Polyphaga</taxon>
        <taxon>Cucujiformia</taxon>
        <taxon>Chrysomeloidea</taxon>
        <taxon>Cerambycidae</taxon>
        <taxon>Cerambycinae</taxon>
        <taxon>Callichromatini</taxon>
        <taxon>Aromia</taxon>
    </lineage>
</organism>
<sequence length="130" mass="14696">MRNIVMASLYPRSAVLINLQEMHNSGQLISCAINAACMACLDSGIDMKFMFGAVTCFLTKQEQLCLIRPFNENDVKASFVFVFDNSNGRILASHTEGCFSQEQYEEALHLCREESKNTFTFFKQTLTSRS</sequence>
<evidence type="ECO:0000259" key="6">
    <source>
        <dbReference type="Pfam" id="PF01138"/>
    </source>
</evidence>
<keyword evidence="3" id="KW-0698">rRNA processing</keyword>
<dbReference type="Proteomes" id="UP001162162">
    <property type="component" value="Unassembled WGS sequence"/>
</dbReference>
<gene>
    <name evidence="7" type="ORF">NQ318_014195</name>
</gene>
<dbReference type="EMBL" id="JAPWTK010000165">
    <property type="protein sequence ID" value="KAJ8947297.1"/>
    <property type="molecule type" value="Genomic_DNA"/>
</dbReference>
<keyword evidence="4" id="KW-0271">Exosome</keyword>
<proteinExistence type="inferred from homology"/>
<dbReference type="SUPFAM" id="SSF54211">
    <property type="entry name" value="Ribosomal protein S5 domain 2-like"/>
    <property type="match status" value="1"/>
</dbReference>
<dbReference type="GO" id="GO:0005730">
    <property type="term" value="C:nucleolus"/>
    <property type="evidence" value="ECO:0007669"/>
    <property type="project" value="TreeGrafter"/>
</dbReference>
<evidence type="ECO:0000313" key="8">
    <source>
        <dbReference type="Proteomes" id="UP001162162"/>
    </source>
</evidence>
<comment type="subcellular location">
    <subcellularLocation>
        <location evidence="1">Nucleus</location>
    </subcellularLocation>
</comment>
<feature type="domain" description="Exoribonuclease phosphorolytic" evidence="6">
    <location>
        <begin position="2"/>
        <end position="45"/>
    </location>
</feature>
<dbReference type="GO" id="GO:0071028">
    <property type="term" value="P:nuclear mRNA surveillance"/>
    <property type="evidence" value="ECO:0007669"/>
    <property type="project" value="TreeGrafter"/>
</dbReference>
<dbReference type="InterPro" id="IPR020568">
    <property type="entry name" value="Ribosomal_Su5_D2-typ_SF"/>
</dbReference>
<comment type="similarity">
    <text evidence="2">Belongs to the RNase PH family.</text>
</comment>
<dbReference type="InterPro" id="IPR050080">
    <property type="entry name" value="RNase_PH"/>
</dbReference>
<dbReference type="PANTHER" id="PTHR11953">
    <property type="entry name" value="EXOSOME COMPLEX COMPONENT"/>
    <property type="match status" value="1"/>
</dbReference>
<dbReference type="InterPro" id="IPR001247">
    <property type="entry name" value="ExoRNase_PH_dom1"/>
</dbReference>
<dbReference type="SUPFAM" id="SSF55666">
    <property type="entry name" value="Ribonuclease PH domain 2-like"/>
    <property type="match status" value="1"/>
</dbReference>
<protein>
    <recommendedName>
        <fullName evidence="6">Exoribonuclease phosphorolytic domain-containing protein</fullName>
    </recommendedName>
</protein>
<dbReference type="InterPro" id="IPR036345">
    <property type="entry name" value="ExoRNase_PH_dom2_sf"/>
</dbReference>
<evidence type="ECO:0000256" key="1">
    <source>
        <dbReference type="ARBA" id="ARBA00004123"/>
    </source>
</evidence>
<dbReference type="GO" id="GO:0071051">
    <property type="term" value="P:poly(A)-dependent snoRNA 3'-end processing"/>
    <property type="evidence" value="ECO:0007669"/>
    <property type="project" value="TreeGrafter"/>
</dbReference>
<dbReference type="GO" id="GO:0034475">
    <property type="term" value="P:U4 snRNA 3'-end processing"/>
    <property type="evidence" value="ECO:0007669"/>
    <property type="project" value="TreeGrafter"/>
</dbReference>
<accession>A0AAV8Y738</accession>
<dbReference type="PANTHER" id="PTHR11953:SF1">
    <property type="entry name" value="EXOSOME COMPLEX COMPONENT RRP46"/>
    <property type="match status" value="1"/>
</dbReference>
<dbReference type="InterPro" id="IPR027408">
    <property type="entry name" value="PNPase/RNase_PH_dom_sf"/>
</dbReference>
<dbReference type="Gene3D" id="3.30.230.70">
    <property type="entry name" value="GHMP Kinase, N-terminal domain"/>
    <property type="match status" value="1"/>
</dbReference>
<keyword evidence="8" id="KW-1185">Reference proteome</keyword>
<reference evidence="7" key="1">
    <citation type="journal article" date="2023" name="Insect Mol. Biol.">
        <title>Genome sequencing provides insights into the evolution of gene families encoding plant cell wall-degrading enzymes in longhorned beetles.</title>
        <authorList>
            <person name="Shin N.R."/>
            <person name="Okamura Y."/>
            <person name="Kirsch R."/>
            <person name="Pauchet Y."/>
        </authorList>
    </citation>
    <scope>NUCLEOTIDE SEQUENCE</scope>
    <source>
        <strain evidence="7">AMC_N1</strain>
    </source>
</reference>
<evidence type="ECO:0000256" key="4">
    <source>
        <dbReference type="ARBA" id="ARBA00022835"/>
    </source>
</evidence>
<dbReference type="AlphaFoldDB" id="A0AAV8Y738"/>
<comment type="caution">
    <text evidence="7">The sequence shown here is derived from an EMBL/GenBank/DDBJ whole genome shotgun (WGS) entry which is preliminary data.</text>
</comment>
<evidence type="ECO:0000256" key="3">
    <source>
        <dbReference type="ARBA" id="ARBA00022552"/>
    </source>
</evidence>
<dbReference type="GO" id="GO:0016075">
    <property type="term" value="P:rRNA catabolic process"/>
    <property type="evidence" value="ECO:0007669"/>
    <property type="project" value="TreeGrafter"/>
</dbReference>
<keyword evidence="5" id="KW-0539">Nucleus</keyword>
<evidence type="ECO:0000256" key="2">
    <source>
        <dbReference type="ARBA" id="ARBA00006678"/>
    </source>
</evidence>
<dbReference type="GO" id="GO:0000177">
    <property type="term" value="C:cytoplasmic exosome (RNase complex)"/>
    <property type="evidence" value="ECO:0007669"/>
    <property type="project" value="TreeGrafter"/>
</dbReference>
<dbReference type="GO" id="GO:0003723">
    <property type="term" value="F:RNA binding"/>
    <property type="evidence" value="ECO:0007669"/>
    <property type="project" value="TreeGrafter"/>
</dbReference>
<dbReference type="GO" id="GO:0000176">
    <property type="term" value="C:nuclear exosome (RNase complex)"/>
    <property type="evidence" value="ECO:0007669"/>
    <property type="project" value="TreeGrafter"/>
</dbReference>
<name>A0AAV8Y738_9CUCU</name>
<dbReference type="Pfam" id="PF01138">
    <property type="entry name" value="RNase_PH"/>
    <property type="match status" value="1"/>
</dbReference>
<evidence type="ECO:0000313" key="7">
    <source>
        <dbReference type="EMBL" id="KAJ8947297.1"/>
    </source>
</evidence>
<evidence type="ECO:0000256" key="5">
    <source>
        <dbReference type="ARBA" id="ARBA00023242"/>
    </source>
</evidence>
<dbReference type="GO" id="GO:0006364">
    <property type="term" value="P:rRNA processing"/>
    <property type="evidence" value="ECO:0007669"/>
    <property type="project" value="UniProtKB-KW"/>
</dbReference>